<reference evidence="2" key="2">
    <citation type="submission" date="2015-01" db="EMBL/GenBank/DDBJ databases">
        <title>Evolutionary Origins and Diversification of the Mycorrhizal Mutualists.</title>
        <authorList>
            <consortium name="DOE Joint Genome Institute"/>
            <consortium name="Mycorrhizal Genomics Consortium"/>
            <person name="Kohler A."/>
            <person name="Kuo A."/>
            <person name="Nagy L.G."/>
            <person name="Floudas D."/>
            <person name="Copeland A."/>
            <person name="Barry K.W."/>
            <person name="Cichocki N."/>
            <person name="Veneault-Fourrey C."/>
            <person name="LaButti K."/>
            <person name="Lindquist E.A."/>
            <person name="Lipzen A."/>
            <person name="Lundell T."/>
            <person name="Morin E."/>
            <person name="Murat C."/>
            <person name="Riley R."/>
            <person name="Ohm R."/>
            <person name="Sun H."/>
            <person name="Tunlid A."/>
            <person name="Henrissat B."/>
            <person name="Grigoriev I.V."/>
            <person name="Hibbett D.S."/>
            <person name="Martin F."/>
        </authorList>
    </citation>
    <scope>NUCLEOTIDE SEQUENCE [LARGE SCALE GENOMIC DNA]</scope>
    <source>
        <strain evidence="2">Marx 270</strain>
    </source>
</reference>
<sequence length="71" mass="8088">MLWNVAQTSWSHIIGCVHVMDGGVRHLCVNGGAVSYEFIRRGYAFERVMLQLDFSDRSVYPRLGSLFGMLH</sequence>
<evidence type="ECO:0000313" key="2">
    <source>
        <dbReference type="Proteomes" id="UP000054217"/>
    </source>
</evidence>
<gene>
    <name evidence="1" type="ORF">M404DRAFT_996633</name>
</gene>
<dbReference type="HOGENOM" id="CLU_2741038_0_0_1"/>
<name>A0A0C3P8H4_PISTI</name>
<dbReference type="Proteomes" id="UP000054217">
    <property type="component" value="Unassembled WGS sequence"/>
</dbReference>
<accession>A0A0C3P8H4</accession>
<dbReference type="InParanoid" id="A0A0C3P8H4"/>
<dbReference type="EMBL" id="KN831954">
    <property type="protein sequence ID" value="KIO09765.1"/>
    <property type="molecule type" value="Genomic_DNA"/>
</dbReference>
<proteinExistence type="predicted"/>
<organism evidence="1 2">
    <name type="scientific">Pisolithus tinctorius Marx 270</name>
    <dbReference type="NCBI Taxonomy" id="870435"/>
    <lineage>
        <taxon>Eukaryota</taxon>
        <taxon>Fungi</taxon>
        <taxon>Dikarya</taxon>
        <taxon>Basidiomycota</taxon>
        <taxon>Agaricomycotina</taxon>
        <taxon>Agaricomycetes</taxon>
        <taxon>Agaricomycetidae</taxon>
        <taxon>Boletales</taxon>
        <taxon>Sclerodermatineae</taxon>
        <taxon>Pisolithaceae</taxon>
        <taxon>Pisolithus</taxon>
    </lineage>
</organism>
<keyword evidence="2" id="KW-1185">Reference proteome</keyword>
<evidence type="ECO:0000313" key="1">
    <source>
        <dbReference type="EMBL" id="KIO09765.1"/>
    </source>
</evidence>
<dbReference type="AlphaFoldDB" id="A0A0C3P8H4"/>
<reference evidence="1 2" key="1">
    <citation type="submission" date="2014-04" db="EMBL/GenBank/DDBJ databases">
        <authorList>
            <consortium name="DOE Joint Genome Institute"/>
            <person name="Kuo A."/>
            <person name="Kohler A."/>
            <person name="Costa M.D."/>
            <person name="Nagy L.G."/>
            <person name="Floudas D."/>
            <person name="Copeland A."/>
            <person name="Barry K.W."/>
            <person name="Cichocki N."/>
            <person name="Veneault-Fourrey C."/>
            <person name="LaButti K."/>
            <person name="Lindquist E.A."/>
            <person name="Lipzen A."/>
            <person name="Lundell T."/>
            <person name="Morin E."/>
            <person name="Murat C."/>
            <person name="Sun H."/>
            <person name="Tunlid A."/>
            <person name="Henrissat B."/>
            <person name="Grigoriev I.V."/>
            <person name="Hibbett D.S."/>
            <person name="Martin F."/>
            <person name="Nordberg H.P."/>
            <person name="Cantor M.N."/>
            <person name="Hua S.X."/>
        </authorList>
    </citation>
    <scope>NUCLEOTIDE SEQUENCE [LARGE SCALE GENOMIC DNA]</scope>
    <source>
        <strain evidence="1 2">Marx 270</strain>
    </source>
</reference>
<protein>
    <submittedName>
        <fullName evidence="1">Uncharacterized protein</fullName>
    </submittedName>
</protein>